<dbReference type="InterPro" id="IPR029055">
    <property type="entry name" value="Ntn_hydrolases_N"/>
</dbReference>
<keyword evidence="3" id="KW-1185">Reference proteome</keyword>
<dbReference type="SUPFAM" id="SSF56235">
    <property type="entry name" value="N-terminal nucleophile aminohydrolases (Ntn hydrolases)"/>
    <property type="match status" value="1"/>
</dbReference>
<dbReference type="Proteomes" id="UP000445582">
    <property type="component" value="Unassembled WGS sequence"/>
</dbReference>
<evidence type="ECO:0000313" key="3">
    <source>
        <dbReference type="Proteomes" id="UP000445582"/>
    </source>
</evidence>
<dbReference type="OrthoDB" id="9763290at2"/>
<gene>
    <name evidence="2" type="ORF">GRI48_08060</name>
</gene>
<proteinExistence type="predicted"/>
<sequence>MIAALHGGPFPDGARKAVARALTLGRGAARDSSGALTDFQWLGPAGQHFGRFGPVCALVQGWIDNAGDLAGQLELADAHPARVYAAALVRWGDDADRHVVGNYAAIAELADGSLRLARSPWDAPPLYHHHAAGSTVVSPLLRAIFAAGVPRRLDYDRVIDELAYVWRDGEERGWYHDVLQVPLGCAITYGSSGRRLDRWYSVDELPQVRFADDPDYVEAATALLDEAARKALATCRRPAIALSGGLDSPLAAAALTQAMPEPQRLTAVTFAPHPDWDGIAPPGTIGDETEVARAFAEHNGQIELHEADPQQGGFDFRADEMFRAMQVYAPGLANVGMMHGVWAKAAELGCDMLFTADLGNQTVSDAGRWAYVEYARRGKWGELGKLLDARAGDSRSMARKIAALSILSQLPAAARRMLRGVVHPERRDMTALFTLLSARARRERRGAWNDVTLGRSRREVIRNAALQANGPAADVHLAFEQLYGLRRRDVMAYRPLVEFCLGLPTEQFASQGVERRLARRMGKGRLPEAHRLAAATGQHNVDWHARLTPRREELLAYTDALAGHPWLSETIDLSRMRDLLERWPDTSDFSWDEGMSRAMALPRIVLAARFIAIAEGRNDL</sequence>
<dbReference type="AlphaFoldDB" id="A0A844YFN0"/>
<feature type="domain" description="Asparagine synthetase" evidence="1">
    <location>
        <begin position="222"/>
        <end position="583"/>
    </location>
</feature>
<dbReference type="Pfam" id="PF00733">
    <property type="entry name" value="Asn_synthase"/>
    <property type="match status" value="1"/>
</dbReference>
<name>A0A844YFN0_9SPHN</name>
<dbReference type="Gene3D" id="3.60.20.10">
    <property type="entry name" value="Glutamine Phosphoribosylpyrophosphate, subunit 1, domain 1"/>
    <property type="match status" value="1"/>
</dbReference>
<evidence type="ECO:0000259" key="1">
    <source>
        <dbReference type="Pfam" id="PF00733"/>
    </source>
</evidence>
<dbReference type="Gene3D" id="3.40.50.620">
    <property type="entry name" value="HUPs"/>
    <property type="match status" value="1"/>
</dbReference>
<dbReference type="SUPFAM" id="SSF52402">
    <property type="entry name" value="Adenine nucleotide alpha hydrolases-like"/>
    <property type="match status" value="1"/>
</dbReference>
<reference evidence="2 3" key="1">
    <citation type="submission" date="2019-12" db="EMBL/GenBank/DDBJ databases">
        <title>Genomic-based taxomic classification of the family Erythrobacteraceae.</title>
        <authorList>
            <person name="Xu L."/>
        </authorList>
    </citation>
    <scope>NUCLEOTIDE SEQUENCE [LARGE SCALE GENOMIC DNA]</scope>
    <source>
        <strain evidence="2 3">MCCC 1A09965</strain>
    </source>
</reference>
<accession>A0A844YFN0</accession>
<dbReference type="GO" id="GO:0006529">
    <property type="term" value="P:asparagine biosynthetic process"/>
    <property type="evidence" value="ECO:0007669"/>
    <property type="project" value="InterPro"/>
</dbReference>
<organism evidence="2 3">
    <name type="scientific">Qipengyuania oceanensis</name>
    <dbReference type="NCBI Taxonomy" id="1463597"/>
    <lineage>
        <taxon>Bacteria</taxon>
        <taxon>Pseudomonadati</taxon>
        <taxon>Pseudomonadota</taxon>
        <taxon>Alphaproteobacteria</taxon>
        <taxon>Sphingomonadales</taxon>
        <taxon>Erythrobacteraceae</taxon>
        <taxon>Qipengyuania</taxon>
    </lineage>
</organism>
<dbReference type="InterPro" id="IPR014729">
    <property type="entry name" value="Rossmann-like_a/b/a_fold"/>
</dbReference>
<protein>
    <recommendedName>
        <fullName evidence="1">Asparagine synthetase domain-containing protein</fullName>
    </recommendedName>
</protein>
<evidence type="ECO:0000313" key="2">
    <source>
        <dbReference type="EMBL" id="MXO62961.1"/>
    </source>
</evidence>
<dbReference type="GO" id="GO:0004066">
    <property type="term" value="F:asparagine synthase (glutamine-hydrolyzing) activity"/>
    <property type="evidence" value="ECO:0007669"/>
    <property type="project" value="InterPro"/>
</dbReference>
<dbReference type="EMBL" id="WTYN01000001">
    <property type="protein sequence ID" value="MXO62961.1"/>
    <property type="molecule type" value="Genomic_DNA"/>
</dbReference>
<dbReference type="RefSeq" id="WP_160673781.1">
    <property type="nucleotide sequence ID" value="NZ_WTYN01000001.1"/>
</dbReference>
<comment type="caution">
    <text evidence="2">The sequence shown here is derived from an EMBL/GenBank/DDBJ whole genome shotgun (WGS) entry which is preliminary data.</text>
</comment>
<dbReference type="InterPro" id="IPR001962">
    <property type="entry name" value="Asn_synthase"/>
</dbReference>